<keyword evidence="4" id="KW-0378">Hydrolase</keyword>
<evidence type="ECO:0000256" key="4">
    <source>
        <dbReference type="ARBA" id="ARBA00022801"/>
    </source>
</evidence>
<dbReference type="NCBIfam" id="TIGR00255">
    <property type="entry name" value="YicC/YloC family endoribonuclease"/>
    <property type="match status" value="1"/>
</dbReference>
<sequence>MTGFGSMEVATRFARVRIEVTSVNKRGLEVLVYTPGGLARLERQIREEVAEAVSRGKVTVALELESSPSQNSRSLDLKKAEEYASQLRAAGKKLGVSAGPIWSDLLGLPGVVVNTQLLVMPAEDRKIIGAVRVALKKMVDSREREGVRMVGGLRVHLKKMEGIRKKMEAAAGQMRRKQAVRICARIQELAGEAGVVLEPERVVREVASAADRGDVTEELGRIRAHLAEAEELASTRAPGGRTLEFLIQELQREVNTVGSKSGDLGLTRFAIGFKSELEKLREQAANLE</sequence>
<dbReference type="InterPro" id="IPR013551">
    <property type="entry name" value="YicC-like_C"/>
</dbReference>
<evidence type="ECO:0000259" key="7">
    <source>
        <dbReference type="Pfam" id="PF08340"/>
    </source>
</evidence>
<feature type="domain" description="Endoribonuclease YicC-like N-terminal" evidence="6">
    <location>
        <begin position="1"/>
        <end position="149"/>
    </location>
</feature>
<dbReference type="GO" id="GO:0016787">
    <property type="term" value="F:hydrolase activity"/>
    <property type="evidence" value="ECO:0007669"/>
    <property type="project" value="UniProtKB-KW"/>
</dbReference>
<evidence type="ECO:0000313" key="8">
    <source>
        <dbReference type="EMBL" id="KRO62237.1"/>
    </source>
</evidence>
<dbReference type="InterPro" id="IPR013527">
    <property type="entry name" value="YicC-like_N"/>
</dbReference>
<proteinExistence type="inferred from homology"/>
<keyword evidence="2" id="KW-0540">Nuclease</keyword>
<organism evidence="8 9">
    <name type="scientific">Verrucomicrobia subdivision 6 bacterium BACL9 MAG-120507-bin52</name>
    <dbReference type="NCBI Taxonomy" id="1655590"/>
    <lineage>
        <taxon>Bacteria</taxon>
        <taxon>Pseudomonadati</taxon>
        <taxon>Verrucomicrobiota</taxon>
        <taxon>Verrucomicrobiia</taxon>
        <taxon>Verrucomicrobiales</taxon>
        <taxon>Verrucomicrobia subdivision 6</taxon>
    </lineage>
</organism>
<evidence type="ECO:0000256" key="1">
    <source>
        <dbReference type="ARBA" id="ARBA00001968"/>
    </source>
</evidence>
<dbReference type="Proteomes" id="UP000051269">
    <property type="component" value="Unassembled WGS sequence"/>
</dbReference>
<comment type="caution">
    <text evidence="8">The sequence shown here is derived from an EMBL/GenBank/DDBJ whole genome shotgun (WGS) entry which is preliminary data.</text>
</comment>
<dbReference type="Pfam" id="PF03755">
    <property type="entry name" value="YicC-like_N"/>
    <property type="match status" value="1"/>
</dbReference>
<evidence type="ECO:0000313" key="9">
    <source>
        <dbReference type="Proteomes" id="UP000051269"/>
    </source>
</evidence>
<dbReference type="InterPro" id="IPR005229">
    <property type="entry name" value="YicC/YloC-like"/>
</dbReference>
<keyword evidence="3" id="KW-0255">Endonuclease</keyword>
<evidence type="ECO:0000256" key="2">
    <source>
        <dbReference type="ARBA" id="ARBA00022722"/>
    </source>
</evidence>
<comment type="similarity">
    <text evidence="5">Belongs to the YicC/YloC family.</text>
</comment>
<dbReference type="PANTHER" id="PTHR30636">
    <property type="entry name" value="UPF0701 PROTEIN YICC"/>
    <property type="match status" value="1"/>
</dbReference>
<comment type="cofactor">
    <cofactor evidence="1">
        <name>a divalent metal cation</name>
        <dbReference type="ChEBI" id="CHEBI:60240"/>
    </cofactor>
</comment>
<reference evidence="8 9" key="1">
    <citation type="submission" date="2015-10" db="EMBL/GenBank/DDBJ databases">
        <title>Metagenome-Assembled Genomes uncover a global brackish microbiome.</title>
        <authorList>
            <person name="Hugerth L.W."/>
            <person name="Larsson J."/>
            <person name="Alneberg J."/>
            <person name="Lindh M.V."/>
            <person name="Legrand C."/>
            <person name="Pinhassi J."/>
            <person name="Andersson A.F."/>
        </authorList>
    </citation>
    <scope>NUCLEOTIDE SEQUENCE [LARGE SCALE GENOMIC DNA]</scope>
    <source>
        <strain evidence="8">BACL18 MAG-120507-bin52</strain>
    </source>
</reference>
<dbReference type="PANTHER" id="PTHR30636:SF3">
    <property type="entry name" value="UPF0701 PROTEIN YICC"/>
    <property type="match status" value="1"/>
</dbReference>
<accession>A0A0R2RPA1</accession>
<evidence type="ECO:0000256" key="5">
    <source>
        <dbReference type="ARBA" id="ARBA00035648"/>
    </source>
</evidence>
<feature type="domain" description="Endoribonuclease YicC-like C-terminal" evidence="7">
    <location>
        <begin position="169"/>
        <end position="288"/>
    </location>
</feature>
<dbReference type="GO" id="GO:0004521">
    <property type="term" value="F:RNA endonuclease activity"/>
    <property type="evidence" value="ECO:0007669"/>
    <property type="project" value="InterPro"/>
</dbReference>
<evidence type="ECO:0000256" key="3">
    <source>
        <dbReference type="ARBA" id="ARBA00022759"/>
    </source>
</evidence>
<dbReference type="AlphaFoldDB" id="A0A0R2RPA1"/>
<dbReference type="Pfam" id="PF08340">
    <property type="entry name" value="YicC-like_C"/>
    <property type="match status" value="1"/>
</dbReference>
<evidence type="ECO:0000259" key="6">
    <source>
        <dbReference type="Pfam" id="PF03755"/>
    </source>
</evidence>
<name>A0A0R2RPA1_9BACT</name>
<gene>
    <name evidence="8" type="ORF">ABR82_04435</name>
</gene>
<dbReference type="EMBL" id="LIBO01000108">
    <property type="protein sequence ID" value="KRO62237.1"/>
    <property type="molecule type" value="Genomic_DNA"/>
</dbReference>
<protein>
    <recommendedName>
        <fullName evidence="10">YicC family protein</fullName>
    </recommendedName>
</protein>
<evidence type="ECO:0008006" key="10">
    <source>
        <dbReference type="Google" id="ProtNLM"/>
    </source>
</evidence>